<name>A0A0G1GKE0_9BACT</name>
<protein>
    <submittedName>
        <fullName evidence="3">Peptidase M23</fullName>
    </submittedName>
</protein>
<keyword evidence="2" id="KW-0472">Membrane</keyword>
<organism evidence="3 4">
    <name type="scientific">Candidatus Collierbacteria bacterium GW2011_GWA1_44_12</name>
    <dbReference type="NCBI Taxonomy" id="1618376"/>
    <lineage>
        <taxon>Bacteria</taxon>
        <taxon>Candidatus Collieribacteriota</taxon>
    </lineage>
</organism>
<feature type="region of interest" description="Disordered" evidence="1">
    <location>
        <begin position="1"/>
        <end position="101"/>
    </location>
</feature>
<keyword evidence="2" id="KW-0812">Transmembrane</keyword>
<accession>A0A0G1GKE0</accession>
<evidence type="ECO:0000313" key="4">
    <source>
        <dbReference type="Proteomes" id="UP000034069"/>
    </source>
</evidence>
<dbReference type="AlphaFoldDB" id="A0A0G1GKE0"/>
<feature type="transmembrane region" description="Helical" evidence="2">
    <location>
        <begin position="116"/>
        <end position="136"/>
    </location>
</feature>
<feature type="region of interest" description="Disordered" evidence="1">
    <location>
        <begin position="152"/>
        <end position="175"/>
    </location>
</feature>
<dbReference type="EMBL" id="LCHN01000016">
    <property type="protein sequence ID" value="KKT35431.1"/>
    <property type="molecule type" value="Genomic_DNA"/>
</dbReference>
<sequence>MPNDDLGQFPAPAPVLPVAPIDPDTHLPTPEFEETPDVIPSPVTTPQETATEAPPPASPETPFTVSAPEAVPFEASPEPEPLPTSAMPPEPPSPAFAPQPLPAVAPTSGGSTFRTIIFSVLFFVALGGLAAAAFLFQQTTQLRTQLSEITQTLDQQRTQPPITPTPTIIEIPTGSPTPGSTISATLTPSPTVIPVPGSPLKPLSVSSIVLKIGIDYQPNAQFILLKTDNANSAQGAISKYFFRQDLNTKKYFYVLVSGTSQPEIIDRNIQVTPDNNIPSLNSLVLEDKLGIDLDEALRIVYSKCSDQTACQGADTRAQYIQTSSGVIWQISLFIPGKTQPMVMQINAQTKNIVFRTSEFIQD</sequence>
<dbReference type="Proteomes" id="UP000034069">
    <property type="component" value="Unassembled WGS sequence"/>
</dbReference>
<feature type="compositionally biased region" description="Pro residues" evidence="1">
    <location>
        <begin position="78"/>
        <end position="101"/>
    </location>
</feature>
<gene>
    <name evidence="3" type="ORF">UW23_C0016G0012</name>
</gene>
<evidence type="ECO:0000256" key="2">
    <source>
        <dbReference type="SAM" id="Phobius"/>
    </source>
</evidence>
<keyword evidence="2" id="KW-1133">Transmembrane helix</keyword>
<proteinExistence type="predicted"/>
<evidence type="ECO:0000256" key="1">
    <source>
        <dbReference type="SAM" id="MobiDB-lite"/>
    </source>
</evidence>
<comment type="caution">
    <text evidence="3">The sequence shown here is derived from an EMBL/GenBank/DDBJ whole genome shotgun (WGS) entry which is preliminary data.</text>
</comment>
<evidence type="ECO:0000313" key="3">
    <source>
        <dbReference type="EMBL" id="KKT35431.1"/>
    </source>
</evidence>
<reference evidence="3 4" key="1">
    <citation type="journal article" date="2015" name="Nature">
        <title>rRNA introns, odd ribosomes, and small enigmatic genomes across a large radiation of phyla.</title>
        <authorList>
            <person name="Brown C.T."/>
            <person name="Hug L.A."/>
            <person name="Thomas B.C."/>
            <person name="Sharon I."/>
            <person name="Castelle C.J."/>
            <person name="Singh A."/>
            <person name="Wilkins M.J."/>
            <person name="Williams K.H."/>
            <person name="Banfield J.F."/>
        </authorList>
    </citation>
    <scope>NUCLEOTIDE SEQUENCE [LARGE SCALE GENOMIC DNA]</scope>
</reference>
<feature type="compositionally biased region" description="Low complexity" evidence="1">
    <location>
        <begin position="165"/>
        <end position="175"/>
    </location>
</feature>